<feature type="compositionally biased region" description="Basic and acidic residues" evidence="6">
    <location>
        <begin position="521"/>
        <end position="530"/>
    </location>
</feature>
<dbReference type="Pfam" id="PF00069">
    <property type="entry name" value="Pkinase"/>
    <property type="match status" value="1"/>
</dbReference>
<dbReference type="GO" id="GO:0003714">
    <property type="term" value="F:transcription corepressor activity"/>
    <property type="evidence" value="ECO:0007669"/>
    <property type="project" value="TreeGrafter"/>
</dbReference>
<dbReference type="GO" id="GO:0005737">
    <property type="term" value="C:cytoplasm"/>
    <property type="evidence" value="ECO:0007669"/>
    <property type="project" value="TreeGrafter"/>
</dbReference>
<dbReference type="GO" id="GO:0005524">
    <property type="term" value="F:ATP binding"/>
    <property type="evidence" value="ECO:0007669"/>
    <property type="project" value="UniProtKB-KW"/>
</dbReference>
<keyword evidence="9" id="KW-1185">Reference proteome</keyword>
<dbReference type="SMART" id="SM00220">
    <property type="entry name" value="S_TKc"/>
    <property type="match status" value="1"/>
</dbReference>
<dbReference type="GO" id="GO:0046332">
    <property type="term" value="F:SMAD binding"/>
    <property type="evidence" value="ECO:0007669"/>
    <property type="project" value="TreeGrafter"/>
</dbReference>
<dbReference type="InterPro" id="IPR036514">
    <property type="entry name" value="SGNH_hydro_sf"/>
</dbReference>
<dbReference type="GeneTree" id="ENSGT00940000157742"/>
<dbReference type="InterPro" id="IPR050494">
    <property type="entry name" value="Ser_Thr_dual-spec_kinase"/>
</dbReference>
<evidence type="ECO:0000256" key="5">
    <source>
        <dbReference type="ARBA" id="ARBA00022840"/>
    </source>
</evidence>
<evidence type="ECO:0000259" key="7">
    <source>
        <dbReference type="PROSITE" id="PS50011"/>
    </source>
</evidence>
<feature type="domain" description="Protein kinase" evidence="7">
    <location>
        <begin position="1"/>
        <end position="239"/>
    </location>
</feature>
<protein>
    <recommendedName>
        <fullName evidence="7">Protein kinase domain-containing protein</fullName>
    </recommendedName>
</protein>
<dbReference type="InterPro" id="IPR000719">
    <property type="entry name" value="Prot_kinase_dom"/>
</dbReference>
<keyword evidence="3" id="KW-0547">Nucleotide-binding</keyword>
<dbReference type="GO" id="GO:0016605">
    <property type="term" value="C:PML body"/>
    <property type="evidence" value="ECO:0007669"/>
    <property type="project" value="TreeGrafter"/>
</dbReference>
<dbReference type="SUPFAM" id="SSF56112">
    <property type="entry name" value="Protein kinase-like (PK-like)"/>
    <property type="match status" value="1"/>
</dbReference>
<feature type="region of interest" description="Disordered" evidence="6">
    <location>
        <begin position="461"/>
        <end position="590"/>
    </location>
</feature>
<proteinExistence type="predicted"/>
<dbReference type="PANTHER" id="PTHR24058">
    <property type="entry name" value="DUAL SPECIFICITY PROTEIN KINASE"/>
    <property type="match status" value="1"/>
</dbReference>
<feature type="compositionally biased region" description="Basic and acidic residues" evidence="6">
    <location>
        <begin position="503"/>
        <end position="514"/>
    </location>
</feature>
<dbReference type="GO" id="GO:0042771">
    <property type="term" value="P:intrinsic apoptotic signaling pathway in response to DNA damage by p53 class mediator"/>
    <property type="evidence" value="ECO:0007669"/>
    <property type="project" value="TreeGrafter"/>
</dbReference>
<dbReference type="GO" id="GO:0004713">
    <property type="term" value="F:protein tyrosine kinase activity"/>
    <property type="evidence" value="ECO:0007669"/>
    <property type="project" value="TreeGrafter"/>
</dbReference>
<feature type="compositionally biased region" description="Polar residues" evidence="6">
    <location>
        <begin position="564"/>
        <end position="585"/>
    </location>
</feature>
<dbReference type="InterPro" id="IPR011009">
    <property type="entry name" value="Kinase-like_dom_sf"/>
</dbReference>
<keyword evidence="2" id="KW-0808">Transferase</keyword>
<dbReference type="AlphaFoldDB" id="A0A3B3C365"/>
<dbReference type="GO" id="GO:0045944">
    <property type="term" value="P:positive regulation of transcription by RNA polymerase II"/>
    <property type="evidence" value="ECO:0007669"/>
    <property type="project" value="TreeGrafter"/>
</dbReference>
<dbReference type="STRING" id="30732.ENSOMEP00000011502"/>
<sequence length="797" mass="90433">MSRTAENQPEEVSLWEILHTKTVSSFGLNEIRSIVRQVATAFQNPQNSHGILTPARIQLLVGRNQEQKVTSTEFSRVGDFHVDSCRHFRWYMAPETLLGSRTTETSHVWSLACIVAEMFLGFPFYNGFSDYEMIWNMTQTHGDFPDHLLKAGSKTKEFYFRGHNNQWLLKSAREYGRKIPKDVKYVSPDDFRRHQQKSGICSETEQTHLEQFIDLFLQMLVLDPAKRIPLHRVLRHPFVAGNRDLPRSSGGNFNTIKAQQPPPSSTMMDGIESKLSTVWIIGSGYYINGAHHTADQLFGENLGLNAKVTWIGRVNMRWVDVLTCFNTEVSQQRSSPDILVLHVGSNDLGNSNVSDLCCEMLKDLKHLNDSFPKMKIAYSLITPRLTWGKFDPMKINEDRSTVNKNVQLKARSFSGVVIEHPKLTPFESDLFKLDGIQFTSKGFEKFVSSIRDTIKQTLKQNFPRGQSQPQSNDYTPSVPHVHHGLKRKSSESKLSGPEKKRKTCEEEQRPENKKPVLKRKDRSEDLESPPKKRKVTGDNNSQNPAVVSEGKPESEGGHADSPATVAQPQNTSDSLDVNVQLDSPPTTRPPDIWIVGSSYISQAQLAADDSFGKRLNSKVKWIGIRDLGWMDAVDKVHQTALEEDGPPEVLVIHADGSELGKMHPTVIASQMTQDLKHLKEMYPQMKTALSLIIPRRNWGVGNPAVMEKHRTCLNDIMKGYADLFNVVVEHKNLVPADEKIYQRDGVRLTPQGNQLFLKNISTAIKECLREEQEWMTYSLDRPFSERDFLKCLEQTAT</sequence>
<dbReference type="PaxDb" id="30732-ENSOMEP00000011502"/>
<dbReference type="GO" id="GO:0004674">
    <property type="term" value="F:protein serine/threonine kinase activity"/>
    <property type="evidence" value="ECO:0007669"/>
    <property type="project" value="UniProtKB-KW"/>
</dbReference>
<evidence type="ECO:0000256" key="3">
    <source>
        <dbReference type="ARBA" id="ARBA00022741"/>
    </source>
</evidence>
<dbReference type="GO" id="GO:0007224">
    <property type="term" value="P:smoothened signaling pathway"/>
    <property type="evidence" value="ECO:0007669"/>
    <property type="project" value="TreeGrafter"/>
</dbReference>
<dbReference type="GO" id="GO:0003713">
    <property type="term" value="F:transcription coactivator activity"/>
    <property type="evidence" value="ECO:0007669"/>
    <property type="project" value="TreeGrafter"/>
</dbReference>
<accession>A0A3B3C365</accession>
<evidence type="ECO:0000256" key="2">
    <source>
        <dbReference type="ARBA" id="ARBA00022679"/>
    </source>
</evidence>
<evidence type="ECO:0000256" key="6">
    <source>
        <dbReference type="SAM" id="MobiDB-lite"/>
    </source>
</evidence>
<evidence type="ECO:0000313" key="8">
    <source>
        <dbReference type="Ensembl" id="ENSOMEP00000011502.1"/>
    </source>
</evidence>
<dbReference type="PANTHER" id="PTHR24058:SF53">
    <property type="entry name" value="HOMEODOMAIN-INTERACTING PROTEIN KINASE 2"/>
    <property type="match status" value="1"/>
</dbReference>
<dbReference type="SUPFAM" id="SSF52266">
    <property type="entry name" value="SGNH hydrolase"/>
    <property type="match status" value="2"/>
</dbReference>
<keyword evidence="1" id="KW-0723">Serine/threonine-protein kinase</keyword>
<evidence type="ECO:0000256" key="4">
    <source>
        <dbReference type="ARBA" id="ARBA00022777"/>
    </source>
</evidence>
<keyword evidence="5" id="KW-0067">ATP-binding</keyword>
<feature type="compositionally biased region" description="Polar residues" evidence="6">
    <location>
        <begin position="461"/>
        <end position="475"/>
    </location>
</feature>
<dbReference type="Ensembl" id="ENSOMET00000032364.1">
    <property type="protein sequence ID" value="ENSOMEP00000011502.1"/>
    <property type="gene ID" value="ENSOMEG00000012819.1"/>
</dbReference>
<reference evidence="8" key="1">
    <citation type="submission" date="2025-08" db="UniProtKB">
        <authorList>
            <consortium name="Ensembl"/>
        </authorList>
    </citation>
    <scope>IDENTIFICATION</scope>
</reference>
<evidence type="ECO:0000256" key="1">
    <source>
        <dbReference type="ARBA" id="ARBA00022527"/>
    </source>
</evidence>
<dbReference type="Gene3D" id="1.10.510.10">
    <property type="entry name" value="Transferase(Phosphotransferase) domain 1"/>
    <property type="match status" value="1"/>
</dbReference>
<name>A0A3B3C365_ORYME</name>
<organism evidence="8 9">
    <name type="scientific">Oryzias melastigma</name>
    <name type="common">Marine medaka</name>
    <dbReference type="NCBI Taxonomy" id="30732"/>
    <lineage>
        <taxon>Eukaryota</taxon>
        <taxon>Metazoa</taxon>
        <taxon>Chordata</taxon>
        <taxon>Craniata</taxon>
        <taxon>Vertebrata</taxon>
        <taxon>Euteleostomi</taxon>
        <taxon>Actinopterygii</taxon>
        <taxon>Neopterygii</taxon>
        <taxon>Teleostei</taxon>
        <taxon>Neoteleostei</taxon>
        <taxon>Acanthomorphata</taxon>
        <taxon>Ovalentaria</taxon>
        <taxon>Atherinomorphae</taxon>
        <taxon>Beloniformes</taxon>
        <taxon>Adrianichthyidae</taxon>
        <taxon>Oryziinae</taxon>
        <taxon>Oryzias</taxon>
    </lineage>
</organism>
<dbReference type="Gene3D" id="3.40.50.1110">
    <property type="entry name" value="SGNH hydrolase"/>
    <property type="match status" value="2"/>
</dbReference>
<dbReference type="PROSITE" id="PS50011">
    <property type="entry name" value="PROTEIN_KINASE_DOM"/>
    <property type="match status" value="1"/>
</dbReference>
<keyword evidence="4" id="KW-0418">Kinase</keyword>
<evidence type="ECO:0000313" key="9">
    <source>
        <dbReference type="Proteomes" id="UP000261560"/>
    </source>
</evidence>
<dbReference type="Proteomes" id="UP000261560">
    <property type="component" value="Unplaced"/>
</dbReference>
<reference evidence="8" key="2">
    <citation type="submission" date="2025-09" db="UniProtKB">
        <authorList>
            <consortium name="Ensembl"/>
        </authorList>
    </citation>
    <scope>IDENTIFICATION</scope>
</reference>